<reference evidence="1" key="1">
    <citation type="journal article" date="2021" name="bioRxiv">
        <title>Unraveling nitrogen, sulfur and carbon metabolic pathways and microbial community transcriptional responses to substrate deprivation and toxicity stresses in a bioreactor mimicking anoxic brackish coastal sediment conditions.</title>
        <authorList>
            <person name="Martins P.D."/>
            <person name="Echeveste M.J."/>
            <person name="Arshad A."/>
            <person name="Kurth J."/>
            <person name="Ouboter H."/>
            <person name="Jetten M.S.M."/>
            <person name="Welte C.U."/>
        </authorList>
    </citation>
    <scope>NUCLEOTIDE SEQUENCE</scope>
    <source>
        <strain evidence="1">MAG_39</strain>
    </source>
</reference>
<dbReference type="AlphaFoldDB" id="A0A953JDS0"/>
<gene>
    <name evidence="1" type="ORF">K8I29_13770</name>
</gene>
<accession>A0A953JDS0</accession>
<reference evidence="1" key="2">
    <citation type="submission" date="2021-08" db="EMBL/GenBank/DDBJ databases">
        <authorList>
            <person name="Dalcin Martins P."/>
        </authorList>
    </citation>
    <scope>NUCLEOTIDE SEQUENCE</scope>
    <source>
        <strain evidence="1">MAG_39</strain>
    </source>
</reference>
<dbReference type="EMBL" id="JAIOIV010000110">
    <property type="protein sequence ID" value="MBZ0157265.1"/>
    <property type="molecule type" value="Genomic_DNA"/>
</dbReference>
<evidence type="ECO:0000313" key="2">
    <source>
        <dbReference type="Proteomes" id="UP000705867"/>
    </source>
</evidence>
<comment type="caution">
    <text evidence="1">The sequence shown here is derived from an EMBL/GenBank/DDBJ whole genome shotgun (WGS) entry which is preliminary data.</text>
</comment>
<name>A0A953JDS0_9BACT</name>
<proteinExistence type="predicted"/>
<dbReference type="Proteomes" id="UP000705867">
    <property type="component" value="Unassembled WGS sequence"/>
</dbReference>
<evidence type="ECO:0000313" key="1">
    <source>
        <dbReference type="EMBL" id="MBZ0157265.1"/>
    </source>
</evidence>
<feature type="non-terminal residue" evidence="1">
    <location>
        <position position="80"/>
    </location>
</feature>
<organism evidence="1 2">
    <name type="scientific">Candidatus Nitrobium versatile</name>
    <dbReference type="NCBI Taxonomy" id="2884831"/>
    <lineage>
        <taxon>Bacteria</taxon>
        <taxon>Pseudomonadati</taxon>
        <taxon>Nitrospirota</taxon>
        <taxon>Nitrospiria</taxon>
        <taxon>Nitrospirales</taxon>
        <taxon>Nitrospiraceae</taxon>
        <taxon>Candidatus Nitrobium</taxon>
    </lineage>
</organism>
<sequence>MHPWEKTGTMGAATTPTVIPCIFDQPGPYRIGVDVEQTGPQVLFVFDQLRIVTTDPQPTLSHVASVKDTGIPTTQAHHET</sequence>
<protein>
    <submittedName>
        <fullName evidence="1">Uncharacterized protein</fullName>
    </submittedName>
</protein>